<sequence>MPLLLGHRANTPRWIRSYLRCADGVEIDVTLHNGRLVASHILPDTRPRLLRERLARLLETIHLSGPYGLEDLVSLVPPESAILFDLKTARAAHQLAGFLEGLSRSSLVMVATRWHSLVGLLKTDGVRVLLSLDSRPARPVELVEAAGADGVSVRAEYIDEEFVEELHSHGYLVTAWTVNMSGEAARLQAYGVDVIVTEYPCELRALAGRCRKRMDWPSRWGARVLVQRPAMAEAVMPASHPLGPTYGARQAARGGA</sequence>
<dbReference type="AlphaFoldDB" id="A2BJN3"/>
<dbReference type="SUPFAM" id="SSF51695">
    <property type="entry name" value="PLC-like phosphodiesterases"/>
    <property type="match status" value="1"/>
</dbReference>
<dbReference type="KEGG" id="hbu:Hbut_0322"/>
<evidence type="ECO:0000313" key="3">
    <source>
        <dbReference type="Proteomes" id="UP000002593"/>
    </source>
</evidence>
<proteinExistence type="predicted"/>
<dbReference type="InterPro" id="IPR017946">
    <property type="entry name" value="PLC-like_Pdiesterase_TIM-brl"/>
</dbReference>
<dbReference type="GO" id="GO:0006629">
    <property type="term" value="P:lipid metabolic process"/>
    <property type="evidence" value="ECO:0007669"/>
    <property type="project" value="InterPro"/>
</dbReference>
<keyword evidence="3" id="KW-1185">Reference proteome</keyword>
<dbReference type="CDD" id="cd08556">
    <property type="entry name" value="GDPD"/>
    <property type="match status" value="1"/>
</dbReference>
<evidence type="ECO:0000259" key="1">
    <source>
        <dbReference type="Pfam" id="PF03009"/>
    </source>
</evidence>
<protein>
    <submittedName>
        <fullName evidence="2">Glycerophosphoryl diester phosphodiesterase, UgpQ</fullName>
    </submittedName>
</protein>
<dbReference type="OrthoDB" id="19020at2157"/>
<dbReference type="EMBL" id="CP000493">
    <property type="protein sequence ID" value="ABM80194.1"/>
    <property type="molecule type" value="Genomic_DNA"/>
</dbReference>
<dbReference type="HOGENOM" id="CLU_1248338_0_0_2"/>
<accession>A2BJN3</accession>
<dbReference type="EnsemblBacteria" id="ABM80194">
    <property type="protein sequence ID" value="ABM80194"/>
    <property type="gene ID" value="Hbut_0322"/>
</dbReference>
<feature type="domain" description="GP-PDE" evidence="1">
    <location>
        <begin position="127"/>
        <end position="200"/>
    </location>
</feature>
<dbReference type="Gene3D" id="3.20.20.190">
    <property type="entry name" value="Phosphatidylinositol (PI) phosphodiesterase"/>
    <property type="match status" value="1"/>
</dbReference>
<dbReference type="Pfam" id="PF03009">
    <property type="entry name" value="GDPD"/>
    <property type="match status" value="1"/>
</dbReference>
<gene>
    <name evidence="2" type="ordered locus">Hbut_0322</name>
</gene>
<dbReference type="Proteomes" id="UP000002593">
    <property type="component" value="Chromosome"/>
</dbReference>
<evidence type="ECO:0000313" key="2">
    <source>
        <dbReference type="EMBL" id="ABM80194.1"/>
    </source>
</evidence>
<organism evidence="2 3">
    <name type="scientific">Hyperthermus butylicus (strain DSM 5456 / JCM 9403 / PLM1-5)</name>
    <dbReference type="NCBI Taxonomy" id="415426"/>
    <lineage>
        <taxon>Archaea</taxon>
        <taxon>Thermoproteota</taxon>
        <taxon>Thermoprotei</taxon>
        <taxon>Desulfurococcales</taxon>
        <taxon>Pyrodictiaceae</taxon>
        <taxon>Hyperthermus</taxon>
    </lineage>
</organism>
<name>A2BJN3_HYPBU</name>
<dbReference type="RefSeq" id="WP_011821512.1">
    <property type="nucleotide sequence ID" value="NC_008818.1"/>
</dbReference>
<dbReference type="InterPro" id="IPR030395">
    <property type="entry name" value="GP_PDE_dom"/>
</dbReference>
<dbReference type="eggNOG" id="arCOG00701">
    <property type="taxonomic scope" value="Archaea"/>
</dbReference>
<dbReference type="GO" id="GO:0008081">
    <property type="term" value="F:phosphoric diester hydrolase activity"/>
    <property type="evidence" value="ECO:0007669"/>
    <property type="project" value="InterPro"/>
</dbReference>
<dbReference type="GeneID" id="4781351"/>
<reference evidence="2 3" key="1">
    <citation type="journal article" date="2007" name="Archaea">
        <title>The genome of Hyperthermus butylicus: a sulfur-reducing, peptide fermenting, neutrophilic Crenarchaeote growing up to 108 degrees C.</title>
        <authorList>
            <person name="Brugger K."/>
            <person name="Chen L."/>
            <person name="Stark M."/>
            <person name="Zibat A."/>
            <person name="Redder P."/>
            <person name="Ruepp A."/>
            <person name="Awayez M."/>
            <person name="She Q."/>
            <person name="Garrett R.A."/>
            <person name="Klenk H.P."/>
        </authorList>
    </citation>
    <scope>NUCLEOTIDE SEQUENCE [LARGE SCALE GENOMIC DNA]</scope>
    <source>
        <strain evidence="3">DSM 5456 / JCM 9403 / PLM1-5</strain>
    </source>
</reference>
<dbReference type="STRING" id="415426.Hbut_0322"/>